<dbReference type="EC" id="2.5.1.18" evidence="4"/>
<dbReference type="RefSeq" id="XP_010463766.1">
    <property type="nucleotide sequence ID" value="XM_010465464.1"/>
</dbReference>
<feature type="domain" description="GST C-terminal" evidence="14">
    <location>
        <begin position="219"/>
        <end position="344"/>
    </location>
</feature>
<organism evidence="15 16">
    <name type="scientific">Camelina sativa</name>
    <name type="common">False flax</name>
    <name type="synonym">Myagrum sativum</name>
    <dbReference type="NCBI Taxonomy" id="90675"/>
    <lineage>
        <taxon>Eukaryota</taxon>
        <taxon>Viridiplantae</taxon>
        <taxon>Streptophyta</taxon>
        <taxon>Embryophyta</taxon>
        <taxon>Tracheophyta</taxon>
        <taxon>Spermatophyta</taxon>
        <taxon>Magnoliopsida</taxon>
        <taxon>eudicotyledons</taxon>
        <taxon>Gunneridae</taxon>
        <taxon>Pentapetalae</taxon>
        <taxon>rosids</taxon>
        <taxon>malvids</taxon>
        <taxon>Brassicales</taxon>
        <taxon>Brassicaceae</taxon>
        <taxon>Camelineae</taxon>
        <taxon>Camelina</taxon>
    </lineage>
</organism>
<dbReference type="Proteomes" id="UP000694864">
    <property type="component" value="Chromosome 15"/>
</dbReference>
<name>A0ABM0VZY1_CAMSA</name>
<evidence type="ECO:0000256" key="10">
    <source>
        <dbReference type="ARBA" id="ARBA00023136"/>
    </source>
</evidence>
<keyword evidence="15" id="KW-1185">Reference proteome</keyword>
<dbReference type="Gene3D" id="1.20.1050.10">
    <property type="match status" value="1"/>
</dbReference>
<evidence type="ECO:0000256" key="8">
    <source>
        <dbReference type="ARBA" id="ARBA00022692"/>
    </source>
</evidence>
<feature type="transmembrane region" description="Helical" evidence="12">
    <location>
        <begin position="70"/>
        <end position="90"/>
    </location>
</feature>
<dbReference type="InterPro" id="IPR034347">
    <property type="entry name" value="GST_Phi_C"/>
</dbReference>
<evidence type="ECO:0000256" key="11">
    <source>
        <dbReference type="ARBA" id="ARBA00047960"/>
    </source>
</evidence>
<feature type="transmembrane region" description="Helical" evidence="12">
    <location>
        <begin position="102"/>
        <end position="122"/>
    </location>
</feature>
<evidence type="ECO:0000256" key="2">
    <source>
        <dbReference type="ARBA" id="ARBA00004514"/>
    </source>
</evidence>
<dbReference type="InterPro" id="IPR004045">
    <property type="entry name" value="Glutathione_S-Trfase_N"/>
</dbReference>
<evidence type="ECO:0000256" key="7">
    <source>
        <dbReference type="ARBA" id="ARBA00022679"/>
    </source>
</evidence>
<dbReference type="SUPFAM" id="SSF47616">
    <property type="entry name" value="GST C-terminal domain-like"/>
    <property type="match status" value="1"/>
</dbReference>
<evidence type="ECO:0000256" key="6">
    <source>
        <dbReference type="ARBA" id="ARBA00022575"/>
    </source>
</evidence>
<dbReference type="PROSITE" id="PS50404">
    <property type="entry name" value="GST_NTER"/>
    <property type="match status" value="1"/>
</dbReference>
<comment type="catalytic activity">
    <reaction evidence="11">
        <text>RX + glutathione = an S-substituted glutathione + a halide anion + H(+)</text>
        <dbReference type="Rhea" id="RHEA:16437"/>
        <dbReference type="ChEBI" id="CHEBI:15378"/>
        <dbReference type="ChEBI" id="CHEBI:16042"/>
        <dbReference type="ChEBI" id="CHEBI:17792"/>
        <dbReference type="ChEBI" id="CHEBI:57925"/>
        <dbReference type="ChEBI" id="CHEBI:90779"/>
        <dbReference type="EC" id="2.5.1.18"/>
    </reaction>
</comment>
<evidence type="ECO:0000256" key="3">
    <source>
        <dbReference type="ARBA" id="ARBA00010128"/>
    </source>
</evidence>
<dbReference type="Pfam" id="PF04178">
    <property type="entry name" value="Got1"/>
    <property type="match status" value="1"/>
</dbReference>
<dbReference type="CDD" id="cd03187">
    <property type="entry name" value="GST_C_Phi"/>
    <property type="match status" value="1"/>
</dbReference>
<keyword evidence="7" id="KW-0808">Transferase</keyword>
<dbReference type="SFLD" id="SFLDG00358">
    <property type="entry name" value="Main_(cytGST)"/>
    <property type="match status" value="1"/>
</dbReference>
<dbReference type="PROSITE" id="PS50405">
    <property type="entry name" value="GST_CTER"/>
    <property type="match status" value="1"/>
</dbReference>
<evidence type="ECO:0000256" key="4">
    <source>
        <dbReference type="ARBA" id="ARBA00012452"/>
    </source>
</evidence>
<dbReference type="Pfam" id="PF00043">
    <property type="entry name" value="GST_C"/>
    <property type="match status" value="1"/>
</dbReference>
<evidence type="ECO:0000259" key="13">
    <source>
        <dbReference type="PROSITE" id="PS50404"/>
    </source>
</evidence>
<keyword evidence="5" id="KW-0963">Cytoplasm</keyword>
<dbReference type="InterPro" id="IPR036282">
    <property type="entry name" value="Glutathione-S-Trfase_C_sf"/>
</dbReference>
<comment type="similarity">
    <text evidence="3">Belongs to the GST superfamily. Phi family.</text>
</comment>
<dbReference type="InterPro" id="IPR010987">
    <property type="entry name" value="Glutathione-S-Trfase_C-like"/>
</dbReference>
<evidence type="ECO:0000256" key="1">
    <source>
        <dbReference type="ARBA" id="ARBA00004141"/>
    </source>
</evidence>
<keyword evidence="9 12" id="KW-1133">Transmembrane helix</keyword>
<proteinExistence type="inferred from homology"/>
<evidence type="ECO:0000313" key="15">
    <source>
        <dbReference type="Proteomes" id="UP000694864"/>
    </source>
</evidence>
<dbReference type="InterPro" id="IPR040079">
    <property type="entry name" value="Glutathione_S-Trfase"/>
</dbReference>
<evidence type="ECO:0000256" key="5">
    <source>
        <dbReference type="ARBA" id="ARBA00022490"/>
    </source>
</evidence>
<keyword evidence="10 12" id="KW-0472">Membrane</keyword>
<evidence type="ECO:0000313" key="16">
    <source>
        <dbReference type="RefSeq" id="XP_010463766.1"/>
    </source>
</evidence>
<dbReference type="InterPro" id="IPR036249">
    <property type="entry name" value="Thioredoxin-like_sf"/>
</dbReference>
<comment type="subcellular location">
    <subcellularLocation>
        <location evidence="2">Cytoplasm</location>
        <location evidence="2">Cytosol</location>
    </subcellularLocation>
    <subcellularLocation>
        <location evidence="1">Membrane</location>
        <topology evidence="1">Multi-pass membrane protein</topology>
    </subcellularLocation>
</comment>
<dbReference type="CDD" id="cd03053">
    <property type="entry name" value="GST_N_Phi"/>
    <property type="match status" value="1"/>
</dbReference>
<gene>
    <name evidence="16" type="primary">LOC104744407</name>
</gene>
<protein>
    <recommendedName>
        <fullName evidence="4">glutathione transferase</fullName>
        <ecNumber evidence="4">2.5.1.18</ecNumber>
    </recommendedName>
</protein>
<dbReference type="GeneID" id="104744407"/>
<keyword evidence="8 12" id="KW-0812">Transmembrane</keyword>
<sequence length="344" mass="39249">MASLEMNDLKKIGLGLTGFGIFFTFLGVIFVFDKGLIAMGNILFLAGVTLTIGIHPTIQFFTKRQSFKISFGLGFCFSVVFGWPIFGLLLKSYGFLVLFSGFWPTLAVAVFLQRIPLLGWLFHQPYIRSKMVVKVYGQIKAANPQRVLLCFLEKGIEFEVIHVDLDQLEQKKPEHLLRQPFGQVPAIEDGDLKLFESRAIVRYYATKYADQGTDLLGKTLEERAIVDQWVEVENNYLYAVALPLVINVVFKPKFGEPCDVTLVEELKVKFEKVLDVYENRLATNRYLAGDEFTLADLTHMPGMRYIMNEVSLSGLVTSRENVNRWWNEISARPAWKKLMDLSAY</sequence>
<dbReference type="InterPro" id="IPR004046">
    <property type="entry name" value="GST_C"/>
</dbReference>
<feature type="transmembrane region" description="Helical" evidence="12">
    <location>
        <begin position="12"/>
        <end position="32"/>
    </location>
</feature>
<evidence type="ECO:0000256" key="12">
    <source>
        <dbReference type="SAM" id="Phobius"/>
    </source>
</evidence>
<dbReference type="SUPFAM" id="SSF52833">
    <property type="entry name" value="Thioredoxin-like"/>
    <property type="match status" value="1"/>
</dbReference>
<evidence type="ECO:0000256" key="9">
    <source>
        <dbReference type="ARBA" id="ARBA00022989"/>
    </source>
</evidence>
<reference evidence="15" key="1">
    <citation type="journal article" date="2014" name="Nat. Commun.">
        <title>The emerging biofuel crop Camelina sativa retains a highly undifferentiated hexaploid genome structure.</title>
        <authorList>
            <person name="Kagale S."/>
            <person name="Koh C."/>
            <person name="Nixon J."/>
            <person name="Bollina V."/>
            <person name="Clarke W.E."/>
            <person name="Tuteja R."/>
            <person name="Spillane C."/>
            <person name="Robinson S.J."/>
            <person name="Links M.G."/>
            <person name="Clarke C."/>
            <person name="Higgins E.E."/>
            <person name="Huebert T."/>
            <person name="Sharpe A.G."/>
            <person name="Parkin I.A."/>
        </authorList>
    </citation>
    <scope>NUCLEOTIDE SEQUENCE [LARGE SCALE GENOMIC DNA]</scope>
    <source>
        <strain evidence="15">cv. DH55</strain>
    </source>
</reference>
<dbReference type="PANTHER" id="PTHR43900">
    <property type="entry name" value="GLUTATHIONE S-TRANSFERASE RHO"/>
    <property type="match status" value="1"/>
</dbReference>
<dbReference type="Gene3D" id="3.40.30.10">
    <property type="entry name" value="Glutaredoxin"/>
    <property type="match status" value="1"/>
</dbReference>
<dbReference type="SFLD" id="SFLDS00019">
    <property type="entry name" value="Glutathione_Transferase_(cytos"/>
    <property type="match status" value="1"/>
</dbReference>
<accession>A0ABM0VZY1</accession>
<dbReference type="InterPro" id="IPR007305">
    <property type="entry name" value="Vesicle_transpt_Got1/SFT2"/>
</dbReference>
<feature type="transmembrane region" description="Helical" evidence="12">
    <location>
        <begin position="38"/>
        <end position="58"/>
    </location>
</feature>
<reference evidence="16" key="2">
    <citation type="submission" date="2025-08" db="UniProtKB">
        <authorList>
            <consortium name="RefSeq"/>
        </authorList>
    </citation>
    <scope>IDENTIFICATION</scope>
    <source>
        <tissue evidence="16">Leaf</tissue>
    </source>
</reference>
<feature type="domain" description="GST N-terminal" evidence="13">
    <location>
        <begin position="131"/>
        <end position="212"/>
    </location>
</feature>
<evidence type="ECO:0000259" key="14">
    <source>
        <dbReference type="PROSITE" id="PS50405"/>
    </source>
</evidence>
<dbReference type="PANTHER" id="PTHR43900:SF64">
    <property type="entry name" value="GLUTATHIONE S-TRANSFERASE F11"/>
    <property type="match status" value="1"/>
</dbReference>
<keyword evidence="6" id="KW-0216">Detoxification</keyword>
<dbReference type="Pfam" id="PF02798">
    <property type="entry name" value="GST_N"/>
    <property type="match status" value="1"/>
</dbReference>